<evidence type="ECO:0000256" key="1">
    <source>
        <dbReference type="SAM" id="MobiDB-lite"/>
    </source>
</evidence>
<gene>
    <name evidence="3" type="ORF">IHE44_0010276</name>
    <name evidence="2" type="ORF">IHE44_004701</name>
</gene>
<dbReference type="EMBL" id="JADDUC010000186">
    <property type="protein sequence ID" value="KAG0116125.1"/>
    <property type="molecule type" value="Genomic_DNA"/>
</dbReference>
<sequence length="95" mass="10186">SGPSEPSPHPRPPIPAPQPRHPPDPGPASPRSRPGPASIPARPRSGPAPRLRGRASGAGEMVPELEKATVRIRQPERVRDIIRSLREQGVAKLQL</sequence>
<reference evidence="3" key="3">
    <citation type="submission" date="2022-01" db="EMBL/GenBank/DDBJ databases">
        <authorList>
            <person name="Rubenstein D.R."/>
        </authorList>
    </citation>
    <scope>NUCLEOTIDE SEQUENCE</scope>
    <source>
        <strain evidence="3">SS15</strain>
        <tissue evidence="3">Liver</tissue>
    </source>
</reference>
<dbReference type="Proteomes" id="UP000618051">
    <property type="component" value="Unassembled WGS sequence"/>
</dbReference>
<feature type="compositionally biased region" description="Low complexity" evidence="1">
    <location>
        <begin position="29"/>
        <end position="45"/>
    </location>
</feature>
<reference evidence="3 4" key="2">
    <citation type="journal article" date="2021" name="J. Hered.">
        <title>Feather Gene Expression Elucidates the Developmental Basis of Plumage Iridescence in African Starlings.</title>
        <authorList>
            <person name="Rubenstein D.R."/>
            <person name="Corvelo A."/>
            <person name="MacManes M.D."/>
            <person name="Maia R."/>
            <person name="Narzisi G."/>
            <person name="Rousaki A."/>
            <person name="Vandenabeele P."/>
            <person name="Shawkey M.D."/>
            <person name="Solomon J."/>
        </authorList>
    </citation>
    <scope>NUCLEOTIDE SEQUENCE [LARGE SCALE GENOMIC DNA]</scope>
    <source>
        <strain evidence="3">SS15</strain>
    </source>
</reference>
<dbReference type="AlphaFoldDB" id="A0A835NJC2"/>
<keyword evidence="4" id="KW-1185">Reference proteome</keyword>
<feature type="region of interest" description="Disordered" evidence="1">
    <location>
        <begin position="1"/>
        <end position="62"/>
    </location>
</feature>
<accession>A0A835NJC2</accession>
<protein>
    <submittedName>
        <fullName evidence="2">Uncharacterized protein</fullName>
    </submittedName>
</protein>
<evidence type="ECO:0000313" key="3">
    <source>
        <dbReference type="EMBL" id="KAI1230310.1"/>
    </source>
</evidence>
<name>A0A835NJC2_9PASS</name>
<proteinExistence type="predicted"/>
<organism evidence="2">
    <name type="scientific">Lamprotornis superbus</name>
    <dbReference type="NCBI Taxonomy" id="245042"/>
    <lineage>
        <taxon>Eukaryota</taxon>
        <taxon>Metazoa</taxon>
        <taxon>Chordata</taxon>
        <taxon>Craniata</taxon>
        <taxon>Vertebrata</taxon>
        <taxon>Euteleostomi</taxon>
        <taxon>Archelosauria</taxon>
        <taxon>Archosauria</taxon>
        <taxon>Dinosauria</taxon>
        <taxon>Saurischia</taxon>
        <taxon>Theropoda</taxon>
        <taxon>Coelurosauria</taxon>
        <taxon>Aves</taxon>
        <taxon>Neognathae</taxon>
        <taxon>Neoaves</taxon>
        <taxon>Telluraves</taxon>
        <taxon>Australaves</taxon>
        <taxon>Passeriformes</taxon>
        <taxon>Sturnidae</taxon>
        <taxon>Lamprotornis</taxon>
    </lineage>
</organism>
<evidence type="ECO:0000313" key="4">
    <source>
        <dbReference type="Proteomes" id="UP000618051"/>
    </source>
</evidence>
<evidence type="ECO:0000313" key="2">
    <source>
        <dbReference type="EMBL" id="KAG0116125.1"/>
    </source>
</evidence>
<dbReference type="EMBL" id="JADDUC020000031">
    <property type="protein sequence ID" value="KAI1230310.1"/>
    <property type="molecule type" value="Genomic_DNA"/>
</dbReference>
<comment type="caution">
    <text evidence="2">The sequence shown here is derived from an EMBL/GenBank/DDBJ whole genome shotgun (WGS) entry which is preliminary data.</text>
</comment>
<feature type="non-terminal residue" evidence="2">
    <location>
        <position position="1"/>
    </location>
</feature>
<reference evidence="2" key="1">
    <citation type="submission" date="2020-10" db="EMBL/GenBank/DDBJ databases">
        <title>Feather gene expression reveals the developmental basis of iridescence in African starlings.</title>
        <authorList>
            <person name="Rubenstein D.R."/>
        </authorList>
    </citation>
    <scope>NUCLEOTIDE SEQUENCE</scope>
    <source>
        <strain evidence="2">SS15</strain>
        <tissue evidence="2">Liver</tissue>
    </source>
</reference>
<feature type="compositionally biased region" description="Pro residues" evidence="1">
    <location>
        <begin position="1"/>
        <end position="28"/>
    </location>
</feature>